<organism evidence="10">
    <name type="scientific">Hydatigena taeniaeformis</name>
    <name type="common">Feline tapeworm</name>
    <name type="synonym">Taenia taeniaeformis</name>
    <dbReference type="NCBI Taxonomy" id="6205"/>
    <lineage>
        <taxon>Eukaryota</taxon>
        <taxon>Metazoa</taxon>
        <taxon>Spiralia</taxon>
        <taxon>Lophotrochozoa</taxon>
        <taxon>Platyhelminthes</taxon>
        <taxon>Cestoda</taxon>
        <taxon>Eucestoda</taxon>
        <taxon>Cyclophyllidea</taxon>
        <taxon>Taeniidae</taxon>
        <taxon>Hydatigera</taxon>
    </lineage>
</organism>
<feature type="binding site" evidence="5">
    <location>
        <position position="160"/>
    </location>
    <ligand>
        <name>NAD(+)</name>
        <dbReference type="ChEBI" id="CHEBI:57540"/>
    </ligand>
</feature>
<comment type="similarity">
    <text evidence="1 6">Belongs to the NAD-dependent glycerol-3-phosphate dehydrogenase family.</text>
</comment>
<sequence>LVMRQVCVLGCGALGTVLSNLVVGNLSKLSGYNPKVLWYVRDEEYSQKRLIDVINTYRENKKYLPGVKISDGVVASSDAACVAAAADVVLFAYATRHVTEILETVKKHLKKDVLFISFSKGLVAPEGKTPMGQEDIWLVSEEVRRITGVEAVVVSGAMTAHGLAKGEFTDVTLGSSNEQAAEEVKKILETENLLLTWTPDVTTVEICGALKNILSVAAGIVDGLKLGTNTKSAIIRLGLYEMGQYCHYMYGKYDTRQSTLLESCGVSELFKCMLRQSDLMPEVGDDWDVFNILIGRRLSDPKHSKMTVEEIEQSLHPDFVASGPDTAKKVKQLTRFYAFRSVKPLPCLQVARFLAHDLYAALVHAPLRAVSTLHGRPFDLYPISFGKYANSDVEPSSCTLVSLSFPLRCL</sequence>
<dbReference type="InterPro" id="IPR006168">
    <property type="entry name" value="G3P_DH_NAD-dep"/>
</dbReference>
<evidence type="ECO:0000256" key="4">
    <source>
        <dbReference type="PIRSR" id="PIRSR000114-1"/>
    </source>
</evidence>
<name>A0A0R3WJI2_HYDTA</name>
<dbReference type="Gene3D" id="1.10.1040.10">
    <property type="entry name" value="N-(1-d-carboxylethyl)-l-norvaline Dehydrogenase, domain 2"/>
    <property type="match status" value="1"/>
</dbReference>
<dbReference type="Gene3D" id="3.40.50.720">
    <property type="entry name" value="NAD(P)-binding Rossmann-like Domain"/>
    <property type="match status" value="1"/>
</dbReference>
<dbReference type="PIRSF" id="PIRSF000114">
    <property type="entry name" value="Glycerol-3-P_dh"/>
    <property type="match status" value="1"/>
</dbReference>
<dbReference type="GO" id="GO:0141152">
    <property type="term" value="F:glycerol-3-phosphate dehydrogenase (NAD+) activity"/>
    <property type="evidence" value="ECO:0007669"/>
    <property type="project" value="UniProtKB-UniRule"/>
</dbReference>
<keyword evidence="2 6" id="KW-0560">Oxidoreductase</keyword>
<feature type="domain" description="Glycerol-3-phosphate dehydrogenase NAD-dependent N-terminal" evidence="8">
    <location>
        <begin position="5"/>
        <end position="181"/>
    </location>
</feature>
<dbReference type="PANTHER" id="PTHR11728">
    <property type="entry name" value="GLYCEROL-3-PHOSPHATE DEHYDROGENASE"/>
    <property type="match status" value="1"/>
</dbReference>
<evidence type="ECO:0000259" key="8">
    <source>
        <dbReference type="Pfam" id="PF01210"/>
    </source>
</evidence>
<evidence type="ECO:0000256" key="2">
    <source>
        <dbReference type="ARBA" id="ARBA00023002"/>
    </source>
</evidence>
<dbReference type="PANTHER" id="PTHR11728:SF1">
    <property type="entry name" value="GLYCEROL-3-PHOSPHATE DEHYDROGENASE [NAD(+)] 2, CHLOROPLASTIC"/>
    <property type="match status" value="1"/>
</dbReference>
<dbReference type="SUPFAM" id="SSF48179">
    <property type="entry name" value="6-phosphogluconate dehydrogenase C-terminal domain-like"/>
    <property type="match status" value="1"/>
</dbReference>
<dbReference type="InterPro" id="IPR013328">
    <property type="entry name" value="6PGD_dom2"/>
</dbReference>
<comment type="catalytic activity">
    <reaction evidence="3 7">
        <text>sn-glycerol 3-phosphate + NAD(+) = dihydroxyacetone phosphate + NADH + H(+)</text>
        <dbReference type="Rhea" id="RHEA:11092"/>
        <dbReference type="ChEBI" id="CHEBI:15378"/>
        <dbReference type="ChEBI" id="CHEBI:57540"/>
        <dbReference type="ChEBI" id="CHEBI:57597"/>
        <dbReference type="ChEBI" id="CHEBI:57642"/>
        <dbReference type="ChEBI" id="CHEBI:57945"/>
        <dbReference type="EC" id="1.1.1.8"/>
    </reaction>
</comment>
<keyword evidence="5 6" id="KW-0520">NAD</keyword>
<dbReference type="WBParaSite" id="TTAC_0000083101-mRNA-1">
    <property type="protein sequence ID" value="TTAC_0000083101-mRNA-1"/>
    <property type="gene ID" value="TTAC_0000083101"/>
</dbReference>
<protein>
    <recommendedName>
        <fullName evidence="7">Glycerol-3-phosphate dehydrogenase [NAD(+)]</fullName>
        <ecNumber evidence="7">1.1.1.8</ecNumber>
    </recommendedName>
</protein>
<evidence type="ECO:0000256" key="5">
    <source>
        <dbReference type="PIRSR" id="PIRSR000114-3"/>
    </source>
</evidence>
<dbReference type="STRING" id="6205.A0A0R3WJI2"/>
<evidence type="ECO:0000256" key="1">
    <source>
        <dbReference type="ARBA" id="ARBA00011009"/>
    </source>
</evidence>
<evidence type="ECO:0000313" key="10">
    <source>
        <dbReference type="WBParaSite" id="TTAC_0000083101-mRNA-1"/>
    </source>
</evidence>
<proteinExistence type="inferred from homology"/>
<dbReference type="SUPFAM" id="SSF51735">
    <property type="entry name" value="NAD(P)-binding Rossmann-fold domains"/>
    <property type="match status" value="1"/>
</dbReference>
<dbReference type="Pfam" id="PF01210">
    <property type="entry name" value="NAD_Gly3P_dh_N"/>
    <property type="match status" value="1"/>
</dbReference>
<accession>A0A0R3WJI2</accession>
<dbReference type="PRINTS" id="PR00077">
    <property type="entry name" value="GPDHDRGNASE"/>
</dbReference>
<dbReference type="AlphaFoldDB" id="A0A0R3WJI2"/>
<dbReference type="GO" id="GO:0051287">
    <property type="term" value="F:NAD binding"/>
    <property type="evidence" value="ECO:0007669"/>
    <property type="project" value="UniProtKB-UniRule"/>
</dbReference>
<evidence type="ECO:0000256" key="6">
    <source>
        <dbReference type="RuleBase" id="RU000437"/>
    </source>
</evidence>
<dbReference type="GO" id="GO:0046168">
    <property type="term" value="P:glycerol-3-phosphate catabolic process"/>
    <property type="evidence" value="ECO:0007669"/>
    <property type="project" value="UniProtKB-UniRule"/>
</dbReference>
<dbReference type="GO" id="GO:0005829">
    <property type="term" value="C:cytosol"/>
    <property type="evidence" value="ECO:0007669"/>
    <property type="project" value="TreeGrafter"/>
</dbReference>
<evidence type="ECO:0000259" key="9">
    <source>
        <dbReference type="Pfam" id="PF07479"/>
    </source>
</evidence>
<evidence type="ECO:0000256" key="3">
    <source>
        <dbReference type="ARBA" id="ARBA00048683"/>
    </source>
</evidence>
<feature type="binding site" evidence="5">
    <location>
        <begin position="10"/>
        <end position="15"/>
    </location>
    <ligand>
        <name>NAD(+)</name>
        <dbReference type="ChEBI" id="CHEBI:57540"/>
    </ligand>
</feature>
<dbReference type="GO" id="GO:0005975">
    <property type="term" value="P:carbohydrate metabolic process"/>
    <property type="evidence" value="ECO:0007669"/>
    <property type="project" value="InterPro"/>
</dbReference>
<dbReference type="InterPro" id="IPR036291">
    <property type="entry name" value="NAD(P)-bd_dom_sf"/>
</dbReference>
<reference evidence="10" key="1">
    <citation type="submission" date="2017-02" db="UniProtKB">
        <authorList>
            <consortium name="WormBaseParasite"/>
        </authorList>
    </citation>
    <scope>IDENTIFICATION</scope>
</reference>
<feature type="active site" description="Proton acceptor" evidence="4">
    <location>
        <position position="211"/>
    </location>
</feature>
<dbReference type="InterPro" id="IPR006109">
    <property type="entry name" value="G3P_DH_NAD-dep_C"/>
</dbReference>
<feature type="domain" description="Glycerol-3-phosphate dehydrogenase NAD-dependent C-terminal" evidence="9">
    <location>
        <begin position="200"/>
        <end position="335"/>
    </location>
</feature>
<dbReference type="InterPro" id="IPR008927">
    <property type="entry name" value="6-PGluconate_DH-like_C_sf"/>
</dbReference>
<dbReference type="InterPro" id="IPR011128">
    <property type="entry name" value="G3P_DH_NAD-dep_N"/>
</dbReference>
<evidence type="ECO:0000256" key="7">
    <source>
        <dbReference type="RuleBase" id="RU361243"/>
    </source>
</evidence>
<dbReference type="EC" id="1.1.1.8" evidence="7"/>
<dbReference type="Pfam" id="PF07479">
    <property type="entry name" value="NAD_Gly3P_dh_C"/>
    <property type="match status" value="1"/>
</dbReference>